<dbReference type="GO" id="GO:0000176">
    <property type="term" value="C:nuclear exosome (RNase complex)"/>
    <property type="evidence" value="ECO:0007669"/>
    <property type="project" value="TreeGrafter"/>
</dbReference>
<dbReference type="GO" id="GO:0034476">
    <property type="term" value="P:U5 snRNA 3'-end processing"/>
    <property type="evidence" value="ECO:0007669"/>
    <property type="project" value="TreeGrafter"/>
</dbReference>
<comment type="similarity">
    <text evidence="3">Belongs to the RNase PH family.</text>
</comment>
<dbReference type="GO" id="GO:0016075">
    <property type="term" value="P:rRNA catabolic process"/>
    <property type="evidence" value="ECO:0007669"/>
    <property type="project" value="TreeGrafter"/>
</dbReference>
<feature type="domain" description="Exoribonuclease phosphorolytic" evidence="10">
    <location>
        <begin position="43"/>
        <end position="176"/>
    </location>
</feature>
<gene>
    <name evidence="11" type="ORF">LAQU0_S27e00496g</name>
</gene>
<dbReference type="EMBL" id="LN890546">
    <property type="protein sequence ID" value="CUS25116.1"/>
    <property type="molecule type" value="Genomic_DNA"/>
</dbReference>
<keyword evidence="12" id="KW-1185">Reference proteome</keyword>
<dbReference type="GO" id="GO:0005730">
    <property type="term" value="C:nucleolus"/>
    <property type="evidence" value="ECO:0007669"/>
    <property type="project" value="UniProtKB-SubCell"/>
</dbReference>
<evidence type="ECO:0000259" key="10">
    <source>
        <dbReference type="Pfam" id="PF01138"/>
    </source>
</evidence>
<evidence type="ECO:0000256" key="9">
    <source>
        <dbReference type="ARBA" id="ARBA00030617"/>
    </source>
</evidence>
<dbReference type="AlphaFoldDB" id="A0A0P1KYH1"/>
<dbReference type="Gene3D" id="3.30.230.70">
    <property type="entry name" value="GHMP Kinase, N-terminal domain"/>
    <property type="match status" value="1"/>
</dbReference>
<proteinExistence type="inferred from homology"/>
<dbReference type="PANTHER" id="PTHR11097">
    <property type="entry name" value="EXOSOME COMPLEX EXONUCLEASE RIBOSOMAL RNA PROCESSING PROTEIN"/>
    <property type="match status" value="1"/>
</dbReference>
<dbReference type="Pfam" id="PF01138">
    <property type="entry name" value="RNase_PH"/>
    <property type="match status" value="1"/>
</dbReference>
<evidence type="ECO:0000256" key="2">
    <source>
        <dbReference type="ARBA" id="ARBA00004604"/>
    </source>
</evidence>
<evidence type="ECO:0000313" key="12">
    <source>
        <dbReference type="Proteomes" id="UP000236544"/>
    </source>
</evidence>
<dbReference type="OrthoDB" id="45882at2759"/>
<keyword evidence="6" id="KW-0271">Exosome</keyword>
<dbReference type="Proteomes" id="UP000236544">
    <property type="component" value="Unassembled WGS sequence"/>
</dbReference>
<evidence type="ECO:0000313" key="11">
    <source>
        <dbReference type="EMBL" id="CUS25116.1"/>
    </source>
</evidence>
<keyword evidence="4" id="KW-0963">Cytoplasm</keyword>
<dbReference type="CDD" id="cd11358">
    <property type="entry name" value="RNase_PH"/>
    <property type="match status" value="1"/>
</dbReference>
<dbReference type="GO" id="GO:0000177">
    <property type="term" value="C:cytoplasmic exosome (RNase complex)"/>
    <property type="evidence" value="ECO:0007669"/>
    <property type="project" value="UniProtKB-ARBA"/>
</dbReference>
<dbReference type="PANTHER" id="PTHR11097:SF9">
    <property type="entry name" value="EXOSOME COMPLEX COMPONENT RRP43"/>
    <property type="match status" value="1"/>
</dbReference>
<dbReference type="InterPro" id="IPR027408">
    <property type="entry name" value="PNPase/RNase_PH_dom_sf"/>
</dbReference>
<dbReference type="SUPFAM" id="SSF54211">
    <property type="entry name" value="Ribosomal protein S5 domain 2-like"/>
    <property type="match status" value="1"/>
</dbReference>
<sequence length="379" mass="41381">MTDSIELRPISFHPDVLARIAPDLSMQRHLSLGLRPSLRSFEEFRNVEISDGGLSFASKSDIDRKGNNILGSNVLKCGKTMVVTSITGGIVEENISGSYVDDESAESSNGADRLSRFGQIYPVVEVERGRVGAPTDEEMTLSQRLHDCVLHSGLIPKKALDVAVGIRSTDSEGSSSILYPDEEESALSSGLKSRRKWTYVLYAKIQVFSRDGPLFEICWNSLIYALKTTQLPRAFVDERTADLKIPVSMRGRSATIRETFDIICDASKFQPLRLNEENVAFASNFAIIDIDPEAELPKDGDEMQVDQGSSVLLADIQGEAEEASVFSTISVISSESGRLKHFKVVGGSSNASIENLKKSLNLARLRASDLSAKASNGAR</sequence>
<keyword evidence="7" id="KW-0694">RNA-binding</keyword>
<dbReference type="GO" id="GO:0035925">
    <property type="term" value="F:mRNA 3'-UTR AU-rich region binding"/>
    <property type="evidence" value="ECO:0007669"/>
    <property type="project" value="TreeGrafter"/>
</dbReference>
<evidence type="ECO:0000256" key="5">
    <source>
        <dbReference type="ARBA" id="ARBA00022552"/>
    </source>
</evidence>
<dbReference type="InterPro" id="IPR020568">
    <property type="entry name" value="Ribosomal_Su5_D2-typ_SF"/>
</dbReference>
<evidence type="ECO:0000256" key="3">
    <source>
        <dbReference type="ARBA" id="ARBA00006678"/>
    </source>
</evidence>
<evidence type="ECO:0000256" key="1">
    <source>
        <dbReference type="ARBA" id="ARBA00004496"/>
    </source>
</evidence>
<dbReference type="GO" id="GO:0071028">
    <property type="term" value="P:nuclear mRNA surveillance"/>
    <property type="evidence" value="ECO:0007669"/>
    <property type="project" value="TreeGrafter"/>
</dbReference>
<name>A0A0P1KYH1_9SACH</name>
<comment type="subcellular location">
    <subcellularLocation>
        <location evidence="1">Cytoplasm</location>
    </subcellularLocation>
    <subcellularLocation>
        <location evidence="2">Nucleus</location>
        <location evidence="2">Nucleolus</location>
    </subcellularLocation>
</comment>
<dbReference type="GO" id="GO:0034473">
    <property type="term" value="P:U1 snRNA 3'-end processing"/>
    <property type="evidence" value="ECO:0007669"/>
    <property type="project" value="TreeGrafter"/>
</dbReference>
<evidence type="ECO:0000256" key="7">
    <source>
        <dbReference type="ARBA" id="ARBA00022884"/>
    </source>
</evidence>
<organism evidence="11 12">
    <name type="scientific">Lachancea quebecensis</name>
    <dbReference type="NCBI Taxonomy" id="1654605"/>
    <lineage>
        <taxon>Eukaryota</taxon>
        <taxon>Fungi</taxon>
        <taxon>Dikarya</taxon>
        <taxon>Ascomycota</taxon>
        <taxon>Saccharomycotina</taxon>
        <taxon>Saccharomycetes</taxon>
        <taxon>Saccharomycetales</taxon>
        <taxon>Saccharomycetaceae</taxon>
        <taxon>Lachancea</taxon>
    </lineage>
</organism>
<dbReference type="InterPro" id="IPR001247">
    <property type="entry name" value="ExoRNase_PH_dom1"/>
</dbReference>
<dbReference type="GO" id="GO:0071035">
    <property type="term" value="P:nuclear polyadenylation-dependent rRNA catabolic process"/>
    <property type="evidence" value="ECO:0007669"/>
    <property type="project" value="TreeGrafter"/>
</dbReference>
<evidence type="ECO:0000256" key="8">
    <source>
        <dbReference type="ARBA" id="ARBA00023242"/>
    </source>
</evidence>
<dbReference type="InterPro" id="IPR050590">
    <property type="entry name" value="Exosome_comp_Rrp42_subfam"/>
</dbReference>
<evidence type="ECO:0000256" key="4">
    <source>
        <dbReference type="ARBA" id="ARBA00022490"/>
    </source>
</evidence>
<keyword evidence="5" id="KW-0698">rRNA processing</keyword>
<accession>A0A0P1KYH1</accession>
<dbReference type="GO" id="GO:0034475">
    <property type="term" value="P:U4 snRNA 3'-end processing"/>
    <property type="evidence" value="ECO:0007669"/>
    <property type="project" value="TreeGrafter"/>
</dbReference>
<evidence type="ECO:0000256" key="6">
    <source>
        <dbReference type="ARBA" id="ARBA00022835"/>
    </source>
</evidence>
<keyword evidence="8" id="KW-0539">Nucleus</keyword>
<dbReference type="GO" id="GO:0071038">
    <property type="term" value="P:TRAMP-dependent tRNA surveillance pathway"/>
    <property type="evidence" value="ECO:0007669"/>
    <property type="project" value="TreeGrafter"/>
</dbReference>
<reference evidence="12" key="1">
    <citation type="submission" date="2015-10" db="EMBL/GenBank/DDBJ databases">
        <authorList>
            <person name="Devillers H."/>
        </authorList>
    </citation>
    <scope>NUCLEOTIDE SEQUENCE [LARGE SCALE GENOMIC DNA]</scope>
</reference>
<dbReference type="GO" id="GO:0000467">
    <property type="term" value="P:exonucleolytic trimming to generate mature 3'-end of 5.8S rRNA from tricistronic rRNA transcript (SSU-rRNA, 5.8S rRNA, LSU-rRNA)"/>
    <property type="evidence" value="ECO:0007669"/>
    <property type="project" value="TreeGrafter"/>
</dbReference>
<protein>
    <recommendedName>
        <fullName evidence="9">Ribosomal RNA-processing protein 43</fullName>
    </recommendedName>
</protein>